<sequence>MTTDPGTPTHETLLDRWLDDLQVLAARLEQVHLPADFPFDYSPGSLAVLERALLDGEHDDAFRRAATAYIGEVLMDVCGGRWDIDPATGGEDGDPLVSPDPALGLPPLSVGTLVDVALAEGSGEVLTRERDRLADAVSERRRTAPGWEPHKERSPLDPIGPQPADAWLQLWLAEREEAHPEWARRVCGSDDPWDGDFTPAGLDLLEQRLRERYGTLAEFDADRESPFLQGAVWYLGQVLCRHHDSTWVYWAIEPDAPRGSHHHAENPWSGIPFTHRPHKRGAAPRDPLEMLRGVIRYGTGHRLTKIIADV</sequence>
<keyword evidence="3" id="KW-1185">Reference proteome</keyword>
<dbReference type="Proteomes" id="UP001470023">
    <property type="component" value="Unassembled WGS sequence"/>
</dbReference>
<name>A0ABV1U7B8_9ACTN</name>
<dbReference type="RefSeq" id="WP_352063880.1">
    <property type="nucleotide sequence ID" value="NZ_JBEPAZ010000013.1"/>
</dbReference>
<gene>
    <name evidence="2" type="ORF">ABT272_17860</name>
</gene>
<reference evidence="2 3" key="1">
    <citation type="submission" date="2024-06" db="EMBL/GenBank/DDBJ databases">
        <title>The Natural Products Discovery Center: Release of the First 8490 Sequenced Strains for Exploring Actinobacteria Biosynthetic Diversity.</title>
        <authorList>
            <person name="Kalkreuter E."/>
            <person name="Kautsar S.A."/>
            <person name="Yang D."/>
            <person name="Bader C.D."/>
            <person name="Teijaro C.N."/>
            <person name="Fluegel L."/>
            <person name="Davis C.M."/>
            <person name="Simpson J.R."/>
            <person name="Lauterbach L."/>
            <person name="Steele A.D."/>
            <person name="Gui C."/>
            <person name="Meng S."/>
            <person name="Li G."/>
            <person name="Viehrig K."/>
            <person name="Ye F."/>
            <person name="Su P."/>
            <person name="Kiefer A.F."/>
            <person name="Nichols A."/>
            <person name="Cepeda A.J."/>
            <person name="Yan W."/>
            <person name="Fan B."/>
            <person name="Jiang Y."/>
            <person name="Adhikari A."/>
            <person name="Zheng C.-J."/>
            <person name="Schuster L."/>
            <person name="Cowan T.M."/>
            <person name="Smanski M.J."/>
            <person name="Chevrette M.G."/>
            <person name="De Carvalho L.P.S."/>
            <person name="Shen B."/>
        </authorList>
    </citation>
    <scope>NUCLEOTIDE SEQUENCE [LARGE SCALE GENOMIC DNA]</scope>
    <source>
        <strain evidence="2 3">NPDC001166</strain>
    </source>
</reference>
<organism evidence="2 3">
    <name type="scientific">Streptomyces sp. 900105245</name>
    <dbReference type="NCBI Taxonomy" id="3154379"/>
    <lineage>
        <taxon>Bacteria</taxon>
        <taxon>Bacillati</taxon>
        <taxon>Actinomycetota</taxon>
        <taxon>Actinomycetes</taxon>
        <taxon>Kitasatosporales</taxon>
        <taxon>Streptomycetaceae</taxon>
        <taxon>Streptomyces</taxon>
    </lineage>
</organism>
<feature type="region of interest" description="Disordered" evidence="1">
    <location>
        <begin position="131"/>
        <end position="159"/>
    </location>
</feature>
<evidence type="ECO:0000313" key="2">
    <source>
        <dbReference type="EMBL" id="MER6429589.1"/>
    </source>
</evidence>
<evidence type="ECO:0000313" key="3">
    <source>
        <dbReference type="Proteomes" id="UP001470023"/>
    </source>
</evidence>
<dbReference type="EMBL" id="JBEPAZ010000013">
    <property type="protein sequence ID" value="MER6429589.1"/>
    <property type="molecule type" value="Genomic_DNA"/>
</dbReference>
<comment type="caution">
    <text evidence="2">The sequence shown here is derived from an EMBL/GenBank/DDBJ whole genome shotgun (WGS) entry which is preliminary data.</text>
</comment>
<proteinExistence type="predicted"/>
<accession>A0ABV1U7B8</accession>
<protein>
    <submittedName>
        <fullName evidence="2">Uncharacterized protein</fullName>
    </submittedName>
</protein>
<feature type="compositionally biased region" description="Basic and acidic residues" evidence="1">
    <location>
        <begin position="131"/>
        <end position="155"/>
    </location>
</feature>
<evidence type="ECO:0000256" key="1">
    <source>
        <dbReference type="SAM" id="MobiDB-lite"/>
    </source>
</evidence>
<feature type="region of interest" description="Disordered" evidence="1">
    <location>
        <begin position="261"/>
        <end position="282"/>
    </location>
</feature>